<organism evidence="1 2">
    <name type="scientific">Meloidogyne enterolobii</name>
    <name type="common">Root-knot nematode worm</name>
    <name type="synonym">Meloidogyne mayaguensis</name>
    <dbReference type="NCBI Taxonomy" id="390850"/>
    <lineage>
        <taxon>Eukaryota</taxon>
        <taxon>Metazoa</taxon>
        <taxon>Ecdysozoa</taxon>
        <taxon>Nematoda</taxon>
        <taxon>Chromadorea</taxon>
        <taxon>Rhabditida</taxon>
        <taxon>Tylenchina</taxon>
        <taxon>Tylenchomorpha</taxon>
        <taxon>Tylenchoidea</taxon>
        <taxon>Meloidogynidae</taxon>
        <taxon>Meloidogyninae</taxon>
        <taxon>Meloidogyne</taxon>
    </lineage>
</organism>
<proteinExistence type="predicted"/>
<sequence length="88" mass="10608">MKAEENSFYILKLSNCLKTIEEMIIARCWLEKLFNCGYERVHFNESVFNPKMIDLLFDGDETIPRRFYNQNLSSVDDINIDMWDFTRK</sequence>
<protein>
    <submittedName>
        <fullName evidence="1">Uncharacterized protein</fullName>
    </submittedName>
</protein>
<evidence type="ECO:0000313" key="2">
    <source>
        <dbReference type="Proteomes" id="UP000580250"/>
    </source>
</evidence>
<dbReference type="EMBL" id="CAJEWN010000747">
    <property type="protein sequence ID" value="CAD2189403.1"/>
    <property type="molecule type" value="Genomic_DNA"/>
</dbReference>
<gene>
    <name evidence="1" type="ORF">MENT_LOCUS42123</name>
</gene>
<name>A0A6V7WQZ4_MELEN</name>
<evidence type="ECO:0000313" key="1">
    <source>
        <dbReference type="EMBL" id="CAD2189403.1"/>
    </source>
</evidence>
<dbReference type="Proteomes" id="UP000580250">
    <property type="component" value="Unassembled WGS sequence"/>
</dbReference>
<comment type="caution">
    <text evidence="1">The sequence shown here is derived from an EMBL/GenBank/DDBJ whole genome shotgun (WGS) entry which is preliminary data.</text>
</comment>
<dbReference type="AlphaFoldDB" id="A0A6V7WQZ4"/>
<accession>A0A6V7WQZ4</accession>
<reference evidence="1 2" key="1">
    <citation type="submission" date="2020-08" db="EMBL/GenBank/DDBJ databases">
        <authorList>
            <person name="Koutsovoulos G."/>
            <person name="Danchin GJ E."/>
        </authorList>
    </citation>
    <scope>NUCLEOTIDE SEQUENCE [LARGE SCALE GENOMIC DNA]</scope>
</reference>